<dbReference type="PANTHER" id="PTHR12553:SF49">
    <property type="entry name" value="ZINC PHOSPHODIESTERASE ELAC PROTEIN 2"/>
    <property type="match status" value="1"/>
</dbReference>
<protein>
    <submittedName>
        <fullName evidence="11">Zinc phosphodiesterase ELAC protein 2</fullName>
    </submittedName>
</protein>
<dbReference type="AlphaFoldDB" id="A0A8T1WUJ0"/>
<dbReference type="InterPro" id="IPR027794">
    <property type="entry name" value="tRNase_Z_dom"/>
</dbReference>
<evidence type="ECO:0000256" key="8">
    <source>
        <dbReference type="SAM" id="MobiDB-lite"/>
    </source>
</evidence>
<sequence length="682" mass="75085">MVVHAQVLSVQSVETAPSLLLSTEARRFLFNVGDGTQRLCMEHHVRLAKLQHVFLTELRSHAVGGLPGMVLTVSDTGKPGLHVHGPVGTRQYLQATRHFLHRPEFKLEAFEASYEVEDKHKSCYEDEEVVVYSVAVAKPRVGAKRKLNESPRLSTEADTEDTAAAHTSASYVVETRPQRGKFLVQRAMELGVPKGKLFGELHHGKDVTLPDGRVVKSSDCVLPSVPAAGCAIVSCPSVAHVDALVTSKGFCRYQEMKNKAAEVKLEVVFHLCGVEKTVYRASAMLQAQMHVVFPKAFPSNESHELRDPAKPFSRTVPDASSLELSASCATLREGSESSEMAASKLVLGESMLNVKSAVETVATQAENVKEKHLDKDLIDGRITFLGTGCAIPSKYRNVTGMYLELPIGNGEDDGSWAGMMLDCGEGSLGQLYRADSEPLLVIGPTPLRFWLEEYSKLDPTVGGKYTFVENYCFDEKDERFTEVETHAKASRVHVWLNEALGISQIECVPVKHCMQSYALVVTFAVDGSKLAFSGDCRPSDDLAAKAHGAFLIVHEATFEDDLASEAKQKAHSTTAEAIEVGSKANARHLLLTHFSQRYPKMSALANPSDQSTDKDEAPMQVLTTIDMLSLRFRELRQLLLMEVCAQLMAQDEEEDNEDPEAAASIKAQREREQRKNEKSLTR</sequence>
<dbReference type="PANTHER" id="PTHR12553">
    <property type="entry name" value="ZINC PHOSPHODIESTERASE ELAC PROTEIN 2"/>
    <property type="match status" value="1"/>
</dbReference>
<dbReference type="OrthoDB" id="527344at2759"/>
<reference evidence="11" key="1">
    <citation type="submission" date="2021-02" db="EMBL/GenBank/DDBJ databases">
        <authorList>
            <person name="Palmer J.M."/>
        </authorList>
    </citation>
    <scope>NUCLEOTIDE SEQUENCE</scope>
    <source>
        <strain evidence="11">SCRP23</strain>
    </source>
</reference>
<keyword evidence="2" id="KW-0819">tRNA processing</keyword>
<evidence type="ECO:0000259" key="10">
    <source>
        <dbReference type="Pfam" id="PF13691"/>
    </source>
</evidence>
<dbReference type="GO" id="GO:0042781">
    <property type="term" value="F:3'-tRNA processing endoribonuclease activity"/>
    <property type="evidence" value="ECO:0007669"/>
    <property type="project" value="InterPro"/>
</dbReference>
<evidence type="ECO:0000256" key="4">
    <source>
        <dbReference type="ARBA" id="ARBA00022723"/>
    </source>
</evidence>
<evidence type="ECO:0000313" key="11">
    <source>
        <dbReference type="EMBL" id="KAG7395469.1"/>
    </source>
</evidence>
<feature type="region of interest" description="Disordered" evidence="8">
    <location>
        <begin position="650"/>
        <end position="682"/>
    </location>
</feature>
<comment type="caution">
    <text evidence="11">The sequence shown here is derived from an EMBL/GenBank/DDBJ whole genome shotgun (WGS) entry which is preliminary data.</text>
</comment>
<feature type="domain" description="tRNase Z endonuclease" evidence="10">
    <location>
        <begin position="6"/>
        <end position="65"/>
    </location>
</feature>
<evidence type="ECO:0000256" key="6">
    <source>
        <dbReference type="ARBA" id="ARBA00022801"/>
    </source>
</evidence>
<organism evidence="11 12">
    <name type="scientific">Phytophthora boehmeriae</name>
    <dbReference type="NCBI Taxonomy" id="109152"/>
    <lineage>
        <taxon>Eukaryota</taxon>
        <taxon>Sar</taxon>
        <taxon>Stramenopiles</taxon>
        <taxon>Oomycota</taxon>
        <taxon>Peronosporomycetes</taxon>
        <taxon>Peronosporales</taxon>
        <taxon>Peronosporaceae</taxon>
        <taxon>Phytophthora</taxon>
    </lineage>
</organism>
<dbReference type="CDD" id="cd07718">
    <property type="entry name" value="RNaseZ_ELAC1_ELAC2-C-term-like_MBL-fold"/>
    <property type="match status" value="1"/>
</dbReference>
<dbReference type="EMBL" id="JAGDFL010000204">
    <property type="protein sequence ID" value="KAG7395469.1"/>
    <property type="molecule type" value="Genomic_DNA"/>
</dbReference>
<dbReference type="Pfam" id="PF12706">
    <property type="entry name" value="Lactamase_B_2"/>
    <property type="match status" value="1"/>
</dbReference>
<keyword evidence="3" id="KW-0540">Nuclease</keyword>
<dbReference type="InterPro" id="IPR047151">
    <property type="entry name" value="RNZ2-like"/>
</dbReference>
<feature type="compositionally biased region" description="Acidic residues" evidence="8">
    <location>
        <begin position="650"/>
        <end position="660"/>
    </location>
</feature>
<keyword evidence="5" id="KW-0255">Endonuclease</keyword>
<evidence type="ECO:0000256" key="5">
    <source>
        <dbReference type="ARBA" id="ARBA00022759"/>
    </source>
</evidence>
<accession>A0A8T1WUJ0</accession>
<dbReference type="Proteomes" id="UP000693981">
    <property type="component" value="Unassembled WGS sequence"/>
</dbReference>
<keyword evidence="6" id="KW-0378">Hydrolase</keyword>
<dbReference type="Pfam" id="PF13691">
    <property type="entry name" value="Lactamase_B_4"/>
    <property type="match status" value="1"/>
</dbReference>
<feature type="compositionally biased region" description="Basic and acidic residues" evidence="8">
    <location>
        <begin position="667"/>
        <end position="682"/>
    </location>
</feature>
<evidence type="ECO:0000256" key="2">
    <source>
        <dbReference type="ARBA" id="ARBA00022694"/>
    </source>
</evidence>
<dbReference type="InterPro" id="IPR001279">
    <property type="entry name" value="Metallo-B-lactamas"/>
</dbReference>
<keyword evidence="4" id="KW-0479">Metal-binding</keyword>
<dbReference type="GO" id="GO:1990180">
    <property type="term" value="P:mitochondrial tRNA 3'-end processing"/>
    <property type="evidence" value="ECO:0007669"/>
    <property type="project" value="TreeGrafter"/>
</dbReference>
<feature type="domain" description="Metallo-beta-lactamase" evidence="9">
    <location>
        <begin position="480"/>
        <end position="594"/>
    </location>
</feature>
<dbReference type="GO" id="GO:0005739">
    <property type="term" value="C:mitochondrion"/>
    <property type="evidence" value="ECO:0007669"/>
    <property type="project" value="TreeGrafter"/>
</dbReference>
<evidence type="ECO:0000259" key="9">
    <source>
        <dbReference type="Pfam" id="PF12706"/>
    </source>
</evidence>
<evidence type="ECO:0000313" key="12">
    <source>
        <dbReference type="Proteomes" id="UP000693981"/>
    </source>
</evidence>
<dbReference type="GO" id="GO:0046872">
    <property type="term" value="F:metal ion binding"/>
    <property type="evidence" value="ECO:0007669"/>
    <property type="project" value="UniProtKB-KW"/>
</dbReference>
<feature type="region of interest" description="Disordered" evidence="8">
    <location>
        <begin position="147"/>
        <end position="170"/>
    </location>
</feature>
<evidence type="ECO:0000256" key="3">
    <source>
        <dbReference type="ARBA" id="ARBA00022722"/>
    </source>
</evidence>
<evidence type="ECO:0000256" key="1">
    <source>
        <dbReference type="ARBA" id="ARBA00001947"/>
    </source>
</evidence>
<comment type="cofactor">
    <cofactor evidence="1">
        <name>Zn(2+)</name>
        <dbReference type="ChEBI" id="CHEBI:29105"/>
    </cofactor>
</comment>
<gene>
    <name evidence="11" type="primary">ELAC2</name>
    <name evidence="11" type="ORF">PHYBOEH_003699</name>
</gene>
<name>A0A8T1WUJ0_9STRA</name>
<keyword evidence="7" id="KW-0862">Zinc</keyword>
<keyword evidence="12" id="KW-1185">Reference proteome</keyword>
<evidence type="ECO:0000256" key="7">
    <source>
        <dbReference type="ARBA" id="ARBA00022833"/>
    </source>
</evidence>
<proteinExistence type="predicted"/>